<evidence type="ECO:0000256" key="3">
    <source>
        <dbReference type="SAM" id="SignalP"/>
    </source>
</evidence>
<dbReference type="EMBL" id="PHWZ01000439">
    <property type="protein sequence ID" value="TEY40032.1"/>
    <property type="molecule type" value="Genomic_DNA"/>
</dbReference>
<dbReference type="PANTHER" id="PTHR43142">
    <property type="entry name" value="CARBOXYLIC ESTER HYDROLASE"/>
    <property type="match status" value="1"/>
</dbReference>
<evidence type="ECO:0000313" key="5">
    <source>
        <dbReference type="EMBL" id="TEY40032.1"/>
    </source>
</evidence>
<dbReference type="OrthoDB" id="408631at2759"/>
<comment type="caution">
    <text evidence="5">The sequence shown here is derived from an EMBL/GenBank/DDBJ whole genome shotgun (WGS) entry which is preliminary data.</text>
</comment>
<keyword evidence="3" id="KW-0732">Signal</keyword>
<accession>A0A4Y8CR14</accession>
<comment type="similarity">
    <text evidence="1">Belongs to the type-B carboxylesterase/lipase family.</text>
</comment>
<evidence type="ECO:0000313" key="6">
    <source>
        <dbReference type="Proteomes" id="UP000297299"/>
    </source>
</evidence>
<organism evidence="5 6">
    <name type="scientific">Botryotinia calthae</name>
    <dbReference type="NCBI Taxonomy" id="38488"/>
    <lineage>
        <taxon>Eukaryota</taxon>
        <taxon>Fungi</taxon>
        <taxon>Dikarya</taxon>
        <taxon>Ascomycota</taxon>
        <taxon>Pezizomycotina</taxon>
        <taxon>Leotiomycetes</taxon>
        <taxon>Helotiales</taxon>
        <taxon>Sclerotiniaceae</taxon>
        <taxon>Botryotinia</taxon>
    </lineage>
</organism>
<dbReference type="AlphaFoldDB" id="A0A4Y8CR14"/>
<evidence type="ECO:0000256" key="2">
    <source>
        <dbReference type="ARBA" id="ARBA00022801"/>
    </source>
</evidence>
<dbReference type="Pfam" id="PF00135">
    <property type="entry name" value="COesterase"/>
    <property type="match status" value="1"/>
</dbReference>
<evidence type="ECO:0000256" key="1">
    <source>
        <dbReference type="ARBA" id="ARBA00005964"/>
    </source>
</evidence>
<feature type="signal peptide" evidence="3">
    <location>
        <begin position="1"/>
        <end position="25"/>
    </location>
</feature>
<feature type="domain" description="Carboxylesterase type B" evidence="4">
    <location>
        <begin position="49"/>
        <end position="557"/>
    </location>
</feature>
<name>A0A4Y8CR14_9HELO</name>
<dbReference type="GO" id="GO:0016787">
    <property type="term" value="F:hydrolase activity"/>
    <property type="evidence" value="ECO:0007669"/>
    <property type="project" value="UniProtKB-KW"/>
</dbReference>
<dbReference type="Proteomes" id="UP000297299">
    <property type="component" value="Unassembled WGS sequence"/>
</dbReference>
<protein>
    <recommendedName>
        <fullName evidence="4">Carboxylesterase type B domain-containing protein</fullName>
    </recommendedName>
</protein>
<dbReference type="Gene3D" id="3.40.50.1820">
    <property type="entry name" value="alpha/beta hydrolase"/>
    <property type="match status" value="1"/>
</dbReference>
<dbReference type="InterPro" id="IPR029058">
    <property type="entry name" value="AB_hydrolase_fold"/>
</dbReference>
<dbReference type="SUPFAM" id="SSF53474">
    <property type="entry name" value="alpha/beta-Hydrolases"/>
    <property type="match status" value="1"/>
</dbReference>
<dbReference type="InterPro" id="IPR002018">
    <property type="entry name" value="CarbesteraseB"/>
</dbReference>
<sequence length="645" mass="71324">MYQSPQLSWSIPAALILGFLSITTATKSSSTPEVIFSESQVAYRGILSNKVEHFHNVKYAADTSGPNRFAPPNSFTPPPGTIIDASLPGPACPQIKDPMPPFFSAVKEISEDCLHLHIARPSGLNLNSKSNLPVVVYNAEGGVIKGSNHDDHISPDKLISLSVADGNPIVFVALNSRLSIFGFPRLPLLKEEKSLNLGMRDQRAAFEWVRDHIQEFGGDPNRITAYGLSAGGTMTSIQIMAYGGQKGVPFQQAWVMSGPPGTSLNMTSDATEHHTRAVADKVDCGGLVDSEILSCLRDIPMQDLIDSAMEYSISNHPPSGLFTFIPSVDDDFLPDRYSTMMREGSFVKGIDMMFGWTQDDGAMNVGPGHLIQSEEDIIISIKSFVHSMSAEQYTELFDLYSASDFEEELNNYVSQKDSADPDISVHYFRVSRILRDILFTCSSIDFGYHVVKWTQQTIDPTFTGVRLYDLNQSALTPLWKGAGMPYVKVSHGSDNNYLFNGVFPEGQLTEEDNEMSEMMARSLINFAHTGNPISQSLSQKQFDEWPESYDKIETENTQLENFKIQVIGGPLGTGPVTLTDGDDHDGIKRKLENENNGTWQQVLSGADEFGSMGSAMEAERKRLIEQERLFQRCKYINSLADTIDV</sequence>
<keyword evidence="2" id="KW-0378">Hydrolase</keyword>
<dbReference type="STRING" id="38488.A0A4Y8CR14"/>
<proteinExistence type="inferred from homology"/>
<feature type="chain" id="PRO_5021444153" description="Carboxylesterase type B domain-containing protein" evidence="3">
    <location>
        <begin position="26"/>
        <end position="645"/>
    </location>
</feature>
<gene>
    <name evidence="5" type="ORF">BOTCAL_0440g00040</name>
</gene>
<dbReference type="PANTHER" id="PTHR43142:SF1">
    <property type="entry name" value="CARBOXYLIC ESTER HYDROLASE"/>
    <property type="match status" value="1"/>
</dbReference>
<keyword evidence="6" id="KW-1185">Reference proteome</keyword>
<evidence type="ECO:0000259" key="4">
    <source>
        <dbReference type="Pfam" id="PF00135"/>
    </source>
</evidence>
<reference evidence="5 6" key="1">
    <citation type="submission" date="2017-11" db="EMBL/GenBank/DDBJ databases">
        <title>Comparative genomics of Botrytis spp.</title>
        <authorList>
            <person name="Valero-Jimenez C.A."/>
            <person name="Tapia P."/>
            <person name="Veloso J."/>
            <person name="Silva-Moreno E."/>
            <person name="Staats M."/>
            <person name="Valdes J.H."/>
            <person name="Van Kan J.A.L."/>
        </authorList>
    </citation>
    <scope>NUCLEOTIDE SEQUENCE [LARGE SCALE GENOMIC DNA]</scope>
    <source>
        <strain evidence="5 6">MUCL2830</strain>
    </source>
</reference>